<dbReference type="GO" id="GO:0015012">
    <property type="term" value="P:heparan sulfate proteoglycan biosynthetic process"/>
    <property type="evidence" value="ECO:0007669"/>
    <property type="project" value="TreeGrafter"/>
</dbReference>
<keyword evidence="13" id="KW-0325">Glycoprotein</keyword>
<protein>
    <recommendedName>
        <fullName evidence="14">Peptide O-xylosyltransferase</fullName>
    </recommendedName>
</protein>
<keyword evidence="7" id="KW-0256">Endoplasmic reticulum</keyword>
<dbReference type="PANTHER" id="PTHR46025:SF3">
    <property type="entry name" value="XYLOSYLTRANSFERASE OXT"/>
    <property type="match status" value="1"/>
</dbReference>
<keyword evidence="12" id="KW-1015">Disulfide bond</keyword>
<evidence type="ECO:0000256" key="11">
    <source>
        <dbReference type="ARBA" id="ARBA00023136"/>
    </source>
</evidence>
<evidence type="ECO:0000256" key="5">
    <source>
        <dbReference type="ARBA" id="ARBA00022692"/>
    </source>
</evidence>
<dbReference type="EMBL" id="SRYM01000020">
    <property type="protein sequence ID" value="TGY57975.1"/>
    <property type="molecule type" value="Genomic_DNA"/>
</dbReference>
<keyword evidence="8" id="KW-0735">Signal-anchor</keyword>
<evidence type="ECO:0000256" key="6">
    <source>
        <dbReference type="ARBA" id="ARBA00022723"/>
    </source>
</evidence>
<dbReference type="AlphaFoldDB" id="A0A4S2EPN0"/>
<dbReference type="Pfam" id="PF02485">
    <property type="entry name" value="Branch"/>
    <property type="match status" value="1"/>
</dbReference>
<comment type="caution">
    <text evidence="15">The sequence shown here is derived from an EMBL/GenBank/DDBJ whole genome shotgun (WGS) entry which is preliminary data.</text>
</comment>
<keyword evidence="6" id="KW-0479">Metal-binding</keyword>
<dbReference type="GO" id="GO:0016020">
    <property type="term" value="C:membrane"/>
    <property type="evidence" value="ECO:0007669"/>
    <property type="project" value="InterPro"/>
</dbReference>
<evidence type="ECO:0000256" key="14">
    <source>
        <dbReference type="ARBA" id="ARBA00042865"/>
    </source>
</evidence>
<evidence type="ECO:0000256" key="9">
    <source>
        <dbReference type="ARBA" id="ARBA00022989"/>
    </source>
</evidence>
<keyword evidence="9" id="KW-1133">Transmembrane helix</keyword>
<evidence type="ECO:0000256" key="2">
    <source>
        <dbReference type="ARBA" id="ARBA00004648"/>
    </source>
</evidence>
<organism evidence="15 16">
    <name type="scientific">Parabacteroides distasonis</name>
    <dbReference type="NCBI Taxonomy" id="823"/>
    <lineage>
        <taxon>Bacteria</taxon>
        <taxon>Pseudomonadati</taxon>
        <taxon>Bacteroidota</taxon>
        <taxon>Bacteroidia</taxon>
        <taxon>Bacteroidales</taxon>
        <taxon>Tannerellaceae</taxon>
        <taxon>Parabacteroides</taxon>
    </lineage>
</organism>
<evidence type="ECO:0000256" key="8">
    <source>
        <dbReference type="ARBA" id="ARBA00022968"/>
    </source>
</evidence>
<evidence type="ECO:0000256" key="10">
    <source>
        <dbReference type="ARBA" id="ARBA00023034"/>
    </source>
</evidence>
<keyword evidence="5" id="KW-0812">Transmembrane</keyword>
<name>A0A4S2EPN0_PARDI</name>
<evidence type="ECO:0000256" key="4">
    <source>
        <dbReference type="ARBA" id="ARBA00022679"/>
    </source>
</evidence>
<sequence>MQITPPIELKYSNIHVFKKVDVGWGEDSQIECEMFLFNEAYKKGPFDYYHLLSGVDLPLKSNDYIHDFFDQNKGKEFVGIMDEQSCFICYKRVCYYYFFVRYERRKWGRFIVWLNKISVKFQKMVGINRNKDVIFKKGANWVSVTQSFVEYILSNREIIKQMFCYTYCADEMFIQTLLYNSGFKDCLYIPKEAGEHNMCVREIDWDRGNPYIWDNGDFEYLKKSNNIFARKFNSGKSEIVDKIYDYIKESNNRRK</sequence>
<evidence type="ECO:0000256" key="1">
    <source>
        <dbReference type="ARBA" id="ARBA00004323"/>
    </source>
</evidence>
<evidence type="ECO:0000256" key="12">
    <source>
        <dbReference type="ARBA" id="ARBA00023157"/>
    </source>
</evidence>
<keyword evidence="4 15" id="KW-0808">Transferase</keyword>
<comment type="subcellular location">
    <subcellularLocation>
        <location evidence="2">Endoplasmic reticulum membrane</location>
        <topology evidence="2">Single-pass type II membrane protein</topology>
    </subcellularLocation>
    <subcellularLocation>
        <location evidence="1">Golgi apparatus membrane</location>
        <topology evidence="1">Single-pass type II membrane protein</topology>
    </subcellularLocation>
</comment>
<accession>A0A4S2EPN0</accession>
<keyword evidence="3" id="KW-0328">Glycosyltransferase</keyword>
<dbReference type="GO" id="GO:0046872">
    <property type="term" value="F:metal ion binding"/>
    <property type="evidence" value="ECO:0007669"/>
    <property type="project" value="UniProtKB-KW"/>
</dbReference>
<gene>
    <name evidence="15" type="ORF">E5342_08870</name>
</gene>
<dbReference type="PANTHER" id="PTHR46025">
    <property type="entry name" value="XYLOSYLTRANSFERASE OXT"/>
    <property type="match status" value="1"/>
</dbReference>
<evidence type="ECO:0000256" key="13">
    <source>
        <dbReference type="ARBA" id="ARBA00023180"/>
    </source>
</evidence>
<evidence type="ECO:0000313" key="15">
    <source>
        <dbReference type="EMBL" id="TGY57975.1"/>
    </source>
</evidence>
<proteinExistence type="predicted"/>
<evidence type="ECO:0000313" key="16">
    <source>
        <dbReference type="Proteomes" id="UP000310032"/>
    </source>
</evidence>
<evidence type="ECO:0000256" key="7">
    <source>
        <dbReference type="ARBA" id="ARBA00022824"/>
    </source>
</evidence>
<reference evidence="15 16" key="1">
    <citation type="submission" date="2019-04" db="EMBL/GenBank/DDBJ databases">
        <title>Microbes associate with the intestines of laboratory mice.</title>
        <authorList>
            <person name="Navarre W."/>
            <person name="Wong E."/>
            <person name="Huang K."/>
            <person name="Tropini C."/>
            <person name="Ng K."/>
            <person name="Yu B."/>
        </authorList>
    </citation>
    <scope>NUCLEOTIDE SEQUENCE [LARGE SCALE GENOMIC DNA]</scope>
    <source>
        <strain evidence="15 16">NM39_I3</strain>
    </source>
</reference>
<dbReference type="Proteomes" id="UP000310032">
    <property type="component" value="Unassembled WGS sequence"/>
</dbReference>
<dbReference type="InterPro" id="IPR003406">
    <property type="entry name" value="Glyco_trans_14"/>
</dbReference>
<dbReference type="GO" id="GO:0030158">
    <property type="term" value="F:protein xylosyltransferase activity"/>
    <property type="evidence" value="ECO:0007669"/>
    <property type="project" value="InterPro"/>
</dbReference>
<keyword evidence="10" id="KW-0333">Golgi apparatus</keyword>
<evidence type="ECO:0000256" key="3">
    <source>
        <dbReference type="ARBA" id="ARBA00022676"/>
    </source>
</evidence>
<keyword evidence="11" id="KW-0472">Membrane</keyword>
<dbReference type="InterPro" id="IPR043538">
    <property type="entry name" value="XYLT"/>
</dbReference>
<dbReference type="GO" id="GO:0050650">
    <property type="term" value="P:chondroitin sulfate proteoglycan biosynthetic process"/>
    <property type="evidence" value="ECO:0007669"/>
    <property type="project" value="TreeGrafter"/>
</dbReference>